<proteinExistence type="predicted"/>
<organism evidence="1 2">
    <name type="scientific">Lentinula aff. lateritia</name>
    <dbReference type="NCBI Taxonomy" id="2804960"/>
    <lineage>
        <taxon>Eukaryota</taxon>
        <taxon>Fungi</taxon>
        <taxon>Dikarya</taxon>
        <taxon>Basidiomycota</taxon>
        <taxon>Agaricomycotina</taxon>
        <taxon>Agaricomycetes</taxon>
        <taxon>Agaricomycetidae</taxon>
        <taxon>Agaricales</taxon>
        <taxon>Marasmiineae</taxon>
        <taxon>Omphalotaceae</taxon>
        <taxon>Lentinula</taxon>
    </lineage>
</organism>
<sequence>MHFSPLYLILGLLAVVHAAPFPATDGHLTLITRTASSKPPFRIVLNFLDWSYGDSMIPLAVKERIVAHLNHGGSETKTGTSTEKFRTEPLTVDEIKFFPGSIWDPAIDPATGPFRFAWCDTQVQGFKWTDDTAGRKLGVAHVESVKEGEWKVGVAVLSGPGGKSAGISLK</sequence>
<name>A0ACC1TTL3_9AGAR</name>
<dbReference type="Proteomes" id="UP001163835">
    <property type="component" value="Unassembled WGS sequence"/>
</dbReference>
<accession>A0ACC1TTL3</accession>
<keyword evidence="2" id="KW-1185">Reference proteome</keyword>
<protein>
    <submittedName>
        <fullName evidence="1">Uncharacterized protein</fullName>
    </submittedName>
</protein>
<comment type="caution">
    <text evidence="1">The sequence shown here is derived from an EMBL/GenBank/DDBJ whole genome shotgun (WGS) entry which is preliminary data.</text>
</comment>
<reference evidence="1" key="1">
    <citation type="submission" date="2022-09" db="EMBL/GenBank/DDBJ databases">
        <title>A Global Phylogenomic Analysis of the Shiitake Genus Lentinula.</title>
        <authorList>
            <consortium name="DOE Joint Genome Institute"/>
            <person name="Sierra-Patev S."/>
            <person name="Min B."/>
            <person name="Naranjo-Ortiz M."/>
            <person name="Looney B."/>
            <person name="Konkel Z."/>
            <person name="Slot J.C."/>
            <person name="Sakamoto Y."/>
            <person name="Steenwyk J.L."/>
            <person name="Rokas A."/>
            <person name="Carro J."/>
            <person name="Camarero S."/>
            <person name="Ferreira P."/>
            <person name="Molpeceres G."/>
            <person name="Ruiz-Duenas F.J."/>
            <person name="Serrano A."/>
            <person name="Henrissat B."/>
            <person name="Drula E."/>
            <person name="Hughes K.W."/>
            <person name="Mata J.L."/>
            <person name="Ishikawa N.K."/>
            <person name="Vargas-Isla R."/>
            <person name="Ushijima S."/>
            <person name="Smith C.A."/>
            <person name="Ahrendt S."/>
            <person name="Andreopoulos W."/>
            <person name="He G."/>
            <person name="Labutti K."/>
            <person name="Lipzen A."/>
            <person name="Ng V."/>
            <person name="Riley R."/>
            <person name="Sandor L."/>
            <person name="Barry K."/>
            <person name="Martinez A.T."/>
            <person name="Xiao Y."/>
            <person name="Gibbons J.G."/>
            <person name="Terashima K."/>
            <person name="Grigoriev I.V."/>
            <person name="Hibbett D.S."/>
        </authorList>
    </citation>
    <scope>NUCLEOTIDE SEQUENCE</scope>
    <source>
        <strain evidence="1">TMI1499</strain>
    </source>
</reference>
<gene>
    <name evidence="1" type="ORF">F5876DRAFT_67751</name>
</gene>
<evidence type="ECO:0000313" key="2">
    <source>
        <dbReference type="Proteomes" id="UP001163835"/>
    </source>
</evidence>
<dbReference type="EMBL" id="MU795267">
    <property type="protein sequence ID" value="KAJ3807869.1"/>
    <property type="molecule type" value="Genomic_DNA"/>
</dbReference>
<evidence type="ECO:0000313" key="1">
    <source>
        <dbReference type="EMBL" id="KAJ3807869.1"/>
    </source>
</evidence>